<dbReference type="Proteomes" id="UP000749646">
    <property type="component" value="Unassembled WGS sequence"/>
</dbReference>
<comment type="caution">
    <text evidence="2">The sequence shown here is derived from an EMBL/GenBank/DDBJ whole genome shotgun (WGS) entry which is preliminary data.</text>
</comment>
<reference evidence="2" key="1">
    <citation type="journal article" date="2020" name="Fungal Divers.">
        <title>Resolving the Mortierellaceae phylogeny through synthesis of multi-gene phylogenetics and phylogenomics.</title>
        <authorList>
            <person name="Vandepol N."/>
            <person name="Liber J."/>
            <person name="Desiro A."/>
            <person name="Na H."/>
            <person name="Kennedy M."/>
            <person name="Barry K."/>
            <person name="Grigoriev I.V."/>
            <person name="Miller A.N."/>
            <person name="O'Donnell K."/>
            <person name="Stajich J.E."/>
            <person name="Bonito G."/>
        </authorList>
    </citation>
    <scope>NUCLEOTIDE SEQUENCE</scope>
    <source>
        <strain evidence="2">MES-2147</strain>
    </source>
</reference>
<keyword evidence="3" id="KW-1185">Reference proteome</keyword>
<evidence type="ECO:0000313" key="3">
    <source>
        <dbReference type="Proteomes" id="UP000749646"/>
    </source>
</evidence>
<feature type="compositionally biased region" description="Polar residues" evidence="1">
    <location>
        <begin position="107"/>
        <end position="116"/>
    </location>
</feature>
<evidence type="ECO:0000313" key="2">
    <source>
        <dbReference type="EMBL" id="KAF9984676.1"/>
    </source>
</evidence>
<feature type="region of interest" description="Disordered" evidence="1">
    <location>
        <begin position="105"/>
        <end position="124"/>
    </location>
</feature>
<name>A0A9P6SP84_9FUNG</name>
<accession>A0A9P6SP84</accession>
<protein>
    <submittedName>
        <fullName evidence="2">Uncharacterized protein</fullName>
    </submittedName>
</protein>
<gene>
    <name evidence="2" type="ORF">BGZ65_012895</name>
</gene>
<dbReference type="EMBL" id="JAAAHW010003364">
    <property type="protein sequence ID" value="KAF9984676.1"/>
    <property type="molecule type" value="Genomic_DNA"/>
</dbReference>
<evidence type="ECO:0000256" key="1">
    <source>
        <dbReference type="SAM" id="MobiDB-lite"/>
    </source>
</evidence>
<organism evidence="2 3">
    <name type="scientific">Modicella reniformis</name>
    <dbReference type="NCBI Taxonomy" id="1440133"/>
    <lineage>
        <taxon>Eukaryota</taxon>
        <taxon>Fungi</taxon>
        <taxon>Fungi incertae sedis</taxon>
        <taxon>Mucoromycota</taxon>
        <taxon>Mortierellomycotina</taxon>
        <taxon>Mortierellomycetes</taxon>
        <taxon>Mortierellales</taxon>
        <taxon>Mortierellaceae</taxon>
        <taxon>Modicella</taxon>
    </lineage>
</organism>
<feature type="compositionally biased region" description="Low complexity" evidence="1">
    <location>
        <begin position="7"/>
        <end position="26"/>
    </location>
</feature>
<dbReference type="OrthoDB" id="5563539at2759"/>
<proteinExistence type="predicted"/>
<dbReference type="AlphaFoldDB" id="A0A9P6SP84"/>
<sequence>MIHVQGSQSEPISPISPIASSSPSSSSSVNSSLLIPIFPAPTKYHFRSHDNRRRASFPKSANHPNRANLNVNRDSAGNLITTTAAGSLSEETTTTFIKVQAHDPSSHLASGKNSSAKFHPQQYGGSHNHEGVAIDFSDEYVFDDCCKDHHDDDDDEYDDEDEDDEFNGVARSHRYRFSTKDAIVARRAQADDTRKAAPGMLWQVYTAVTGVKELIAWYGSMVYHSSSL</sequence>
<feature type="region of interest" description="Disordered" evidence="1">
    <location>
        <begin position="1"/>
        <end position="26"/>
    </location>
</feature>